<name>A0ABV0ZVD4_9TELE</name>
<dbReference type="Proteomes" id="UP001469553">
    <property type="component" value="Unassembled WGS sequence"/>
</dbReference>
<reference evidence="2 3" key="1">
    <citation type="submission" date="2021-06" db="EMBL/GenBank/DDBJ databases">
        <authorList>
            <person name="Palmer J.M."/>
        </authorList>
    </citation>
    <scope>NUCLEOTIDE SEQUENCE [LARGE SCALE GENOMIC DNA]</scope>
    <source>
        <strain evidence="2 3">AS_MEX2019</strain>
        <tissue evidence="2">Muscle</tissue>
    </source>
</reference>
<keyword evidence="3" id="KW-1185">Reference proteome</keyword>
<dbReference type="EMBL" id="JAHRIP010075358">
    <property type="protein sequence ID" value="MEQ2309889.1"/>
    <property type="molecule type" value="Genomic_DNA"/>
</dbReference>
<evidence type="ECO:0000313" key="2">
    <source>
        <dbReference type="EMBL" id="MEQ2309889.1"/>
    </source>
</evidence>
<organism evidence="2 3">
    <name type="scientific">Ameca splendens</name>
    <dbReference type="NCBI Taxonomy" id="208324"/>
    <lineage>
        <taxon>Eukaryota</taxon>
        <taxon>Metazoa</taxon>
        <taxon>Chordata</taxon>
        <taxon>Craniata</taxon>
        <taxon>Vertebrata</taxon>
        <taxon>Euteleostomi</taxon>
        <taxon>Actinopterygii</taxon>
        <taxon>Neopterygii</taxon>
        <taxon>Teleostei</taxon>
        <taxon>Neoteleostei</taxon>
        <taxon>Acanthomorphata</taxon>
        <taxon>Ovalentaria</taxon>
        <taxon>Atherinomorphae</taxon>
        <taxon>Cyprinodontiformes</taxon>
        <taxon>Goodeidae</taxon>
        <taxon>Ameca</taxon>
    </lineage>
</organism>
<accession>A0ABV0ZVD4</accession>
<feature type="region of interest" description="Disordered" evidence="1">
    <location>
        <begin position="1"/>
        <end position="55"/>
    </location>
</feature>
<comment type="caution">
    <text evidence="2">The sequence shown here is derived from an EMBL/GenBank/DDBJ whole genome shotgun (WGS) entry which is preliminary data.</text>
</comment>
<evidence type="ECO:0000256" key="1">
    <source>
        <dbReference type="SAM" id="MobiDB-lite"/>
    </source>
</evidence>
<gene>
    <name evidence="2" type="ORF">AMECASPLE_003175</name>
</gene>
<protein>
    <submittedName>
        <fullName evidence="2">Uncharacterized protein</fullName>
    </submittedName>
</protein>
<sequence>MVRMEGQAGQGEDMDFEGWTSVGRGRGRGRGKKEVGGMFESQGNKRELEGSSSDEERIVRRKILKEEFKIIIKLRNEDEHNNLSPIVISREIKKKIGEEM</sequence>
<proteinExistence type="predicted"/>
<evidence type="ECO:0000313" key="3">
    <source>
        <dbReference type="Proteomes" id="UP001469553"/>
    </source>
</evidence>
<feature type="compositionally biased region" description="Basic and acidic residues" evidence="1">
    <location>
        <begin position="43"/>
        <end position="55"/>
    </location>
</feature>